<evidence type="ECO:0000256" key="2">
    <source>
        <dbReference type="ARBA" id="ARBA00023186"/>
    </source>
</evidence>
<keyword evidence="2 3" id="KW-0143">Chaperone</keyword>
<dbReference type="SUPFAM" id="SSF50129">
    <property type="entry name" value="GroES-like"/>
    <property type="match status" value="1"/>
</dbReference>
<dbReference type="InterPro" id="IPR020818">
    <property type="entry name" value="Chaperonin_GroES"/>
</dbReference>
<dbReference type="Pfam" id="PF00166">
    <property type="entry name" value="Cpn10"/>
    <property type="match status" value="1"/>
</dbReference>
<evidence type="ECO:0000256" key="3">
    <source>
        <dbReference type="HAMAP-Rule" id="MF_00580"/>
    </source>
</evidence>
<dbReference type="GO" id="GO:0051082">
    <property type="term" value="F:unfolded protein binding"/>
    <property type="evidence" value="ECO:0007669"/>
    <property type="project" value="TreeGrafter"/>
</dbReference>
<sequence>MPVSGINNKVFCPLFFKMPKIKKSTTKLSVTPLMGYVLVEPSDAETTTSSGIILPESAQEKPAQGSVVSCGDEMVMENGKVVKCPVKVGDKVVYKKWGGDEIKVSGVEYKLVKFDDLMAILE</sequence>
<evidence type="ECO:0000313" key="5">
    <source>
        <dbReference type="EMBL" id="KKQ76739.1"/>
    </source>
</evidence>
<evidence type="ECO:0000313" key="6">
    <source>
        <dbReference type="Proteomes" id="UP000034324"/>
    </source>
</evidence>
<evidence type="ECO:0000256" key="4">
    <source>
        <dbReference type="RuleBase" id="RU000535"/>
    </source>
</evidence>
<proteinExistence type="inferred from homology"/>
<dbReference type="PANTHER" id="PTHR10772">
    <property type="entry name" value="10 KDA HEAT SHOCK PROTEIN"/>
    <property type="match status" value="1"/>
</dbReference>
<dbReference type="FunFam" id="2.30.33.40:FF:000001">
    <property type="entry name" value="10 kDa chaperonin"/>
    <property type="match status" value="1"/>
</dbReference>
<dbReference type="HAMAP" id="MF_00580">
    <property type="entry name" value="CH10"/>
    <property type="match status" value="1"/>
</dbReference>
<protein>
    <recommendedName>
        <fullName evidence="3">Co-chaperonin GroES</fullName>
    </recommendedName>
    <alternativeName>
        <fullName evidence="3">10 kDa chaperonin</fullName>
    </alternativeName>
    <alternativeName>
        <fullName evidence="3">Chaperonin-10</fullName>
        <shortName evidence="3">Cpn10</shortName>
    </alternativeName>
</protein>
<dbReference type="PRINTS" id="PR00297">
    <property type="entry name" value="CHAPERONIN10"/>
</dbReference>
<dbReference type="InterPro" id="IPR037124">
    <property type="entry name" value="Chaperonin_GroES_sf"/>
</dbReference>
<keyword evidence="3" id="KW-0963">Cytoplasm</keyword>
<dbReference type="Proteomes" id="UP000034324">
    <property type="component" value="Unassembled WGS sequence"/>
</dbReference>
<comment type="similarity">
    <text evidence="1 3 4">Belongs to the GroES chaperonin family.</text>
</comment>
<comment type="subcellular location">
    <subcellularLocation>
        <location evidence="3">Cytoplasm</location>
    </subcellularLocation>
</comment>
<dbReference type="GO" id="GO:0051087">
    <property type="term" value="F:protein-folding chaperone binding"/>
    <property type="evidence" value="ECO:0007669"/>
    <property type="project" value="TreeGrafter"/>
</dbReference>
<comment type="function">
    <text evidence="3 4">Together with the chaperonin GroEL, plays an essential role in assisting protein folding. The GroEL-GroES system forms a nano-cage that allows encapsulation of the non-native substrate proteins and provides a physical environment optimized to promote and accelerate protein folding. GroES binds to the apical surface of the GroEL ring, thereby capping the opening of the GroEL channel.</text>
</comment>
<comment type="caution">
    <text evidence="5">The sequence shown here is derived from an EMBL/GenBank/DDBJ whole genome shotgun (WGS) entry which is preliminary data.</text>
</comment>
<dbReference type="SMART" id="SM00883">
    <property type="entry name" value="Cpn10"/>
    <property type="match status" value="1"/>
</dbReference>
<dbReference type="AlphaFoldDB" id="A0A0G0MST1"/>
<gene>
    <name evidence="3" type="primary">groES</name>
    <name evidence="3" type="synonym">groS</name>
    <name evidence="5" type="ORF">US99_C0062G0002</name>
</gene>
<dbReference type="CDD" id="cd00320">
    <property type="entry name" value="cpn10"/>
    <property type="match status" value="1"/>
</dbReference>
<evidence type="ECO:0000256" key="1">
    <source>
        <dbReference type="ARBA" id="ARBA00006975"/>
    </source>
</evidence>
<accession>A0A0G0MST1</accession>
<dbReference type="GO" id="GO:0005524">
    <property type="term" value="F:ATP binding"/>
    <property type="evidence" value="ECO:0007669"/>
    <property type="project" value="InterPro"/>
</dbReference>
<dbReference type="GO" id="GO:0046872">
    <property type="term" value="F:metal ion binding"/>
    <property type="evidence" value="ECO:0007669"/>
    <property type="project" value="TreeGrafter"/>
</dbReference>
<dbReference type="InterPro" id="IPR011032">
    <property type="entry name" value="GroES-like_sf"/>
</dbReference>
<dbReference type="Gene3D" id="2.30.33.40">
    <property type="entry name" value="GroES chaperonin"/>
    <property type="match status" value="1"/>
</dbReference>
<organism evidence="5 6">
    <name type="scientific">Candidatus Daviesbacteria bacterium GW2011_GWF2_38_6</name>
    <dbReference type="NCBI Taxonomy" id="1618432"/>
    <lineage>
        <taxon>Bacteria</taxon>
        <taxon>Candidatus Daviesiibacteriota</taxon>
    </lineage>
</organism>
<name>A0A0G0MST1_9BACT</name>
<dbReference type="PANTHER" id="PTHR10772:SF63">
    <property type="entry name" value="20 KDA CHAPERONIN, CHLOROPLASTIC"/>
    <property type="match status" value="1"/>
</dbReference>
<comment type="subunit">
    <text evidence="3">Heptamer of 7 subunits arranged in a ring. Interacts with the chaperonin GroEL.</text>
</comment>
<dbReference type="GO" id="GO:0044183">
    <property type="term" value="F:protein folding chaperone"/>
    <property type="evidence" value="ECO:0007669"/>
    <property type="project" value="InterPro"/>
</dbReference>
<dbReference type="GO" id="GO:0005737">
    <property type="term" value="C:cytoplasm"/>
    <property type="evidence" value="ECO:0007669"/>
    <property type="project" value="UniProtKB-SubCell"/>
</dbReference>
<reference evidence="5 6" key="1">
    <citation type="journal article" date="2015" name="Nature">
        <title>rRNA introns, odd ribosomes, and small enigmatic genomes across a large radiation of phyla.</title>
        <authorList>
            <person name="Brown C.T."/>
            <person name="Hug L.A."/>
            <person name="Thomas B.C."/>
            <person name="Sharon I."/>
            <person name="Castelle C.J."/>
            <person name="Singh A."/>
            <person name="Wilkins M.J."/>
            <person name="Williams K.H."/>
            <person name="Banfield J.F."/>
        </authorList>
    </citation>
    <scope>NUCLEOTIDE SEQUENCE [LARGE SCALE GENOMIC DNA]</scope>
</reference>
<dbReference type="EMBL" id="LBVC01000062">
    <property type="protein sequence ID" value="KKQ76739.1"/>
    <property type="molecule type" value="Genomic_DNA"/>
</dbReference>